<reference evidence="2" key="1">
    <citation type="submission" date="2011-08" db="EMBL/GenBank/DDBJ databases">
        <authorList>
            <person name="Rombauts S."/>
        </authorList>
    </citation>
    <scope>NUCLEOTIDE SEQUENCE</scope>
    <source>
        <strain evidence="2">London</strain>
    </source>
</reference>
<keyword evidence="2" id="KW-1185">Reference proteome</keyword>
<reference evidence="1" key="2">
    <citation type="submission" date="2015-06" db="UniProtKB">
        <authorList>
            <consortium name="EnsemblMetazoa"/>
        </authorList>
    </citation>
    <scope>IDENTIFICATION</scope>
</reference>
<evidence type="ECO:0000313" key="2">
    <source>
        <dbReference type="Proteomes" id="UP000015104"/>
    </source>
</evidence>
<accession>T1K2F0</accession>
<sequence>MDQINNHLYPFHQIAVSVPIQCLIIVNQQSSLSSLMKITLPIKRRILKTLEVIQHSTTTTHSRYKAQDHL</sequence>
<evidence type="ECO:0000313" key="1">
    <source>
        <dbReference type="EnsemblMetazoa" id="tetur04g04790.1"/>
    </source>
</evidence>
<organism evidence="1 2">
    <name type="scientific">Tetranychus urticae</name>
    <name type="common">Two-spotted spider mite</name>
    <dbReference type="NCBI Taxonomy" id="32264"/>
    <lineage>
        <taxon>Eukaryota</taxon>
        <taxon>Metazoa</taxon>
        <taxon>Ecdysozoa</taxon>
        <taxon>Arthropoda</taxon>
        <taxon>Chelicerata</taxon>
        <taxon>Arachnida</taxon>
        <taxon>Acari</taxon>
        <taxon>Acariformes</taxon>
        <taxon>Trombidiformes</taxon>
        <taxon>Prostigmata</taxon>
        <taxon>Eleutherengona</taxon>
        <taxon>Raphignathae</taxon>
        <taxon>Tetranychoidea</taxon>
        <taxon>Tetranychidae</taxon>
        <taxon>Tetranychus</taxon>
    </lineage>
</organism>
<name>T1K2F0_TETUR</name>
<dbReference type="HOGENOM" id="CLU_2761035_0_0_1"/>
<dbReference type="EnsemblMetazoa" id="tetur04g04790.1">
    <property type="protein sequence ID" value="tetur04g04790.1"/>
    <property type="gene ID" value="tetur04g04790"/>
</dbReference>
<dbReference type="Proteomes" id="UP000015104">
    <property type="component" value="Unassembled WGS sequence"/>
</dbReference>
<protein>
    <submittedName>
        <fullName evidence="1">Uncharacterized protein</fullName>
    </submittedName>
</protein>
<dbReference type="AlphaFoldDB" id="T1K2F0"/>
<proteinExistence type="predicted"/>
<dbReference type="EMBL" id="CAEY01001362">
    <property type="status" value="NOT_ANNOTATED_CDS"/>
    <property type="molecule type" value="Genomic_DNA"/>
</dbReference>